<proteinExistence type="predicted"/>
<evidence type="ECO:0000313" key="2">
    <source>
        <dbReference type="Proteomes" id="UP000634136"/>
    </source>
</evidence>
<name>A0A834SML0_9FABA</name>
<protein>
    <submittedName>
        <fullName evidence="1">Uncharacterized protein</fullName>
    </submittedName>
</protein>
<gene>
    <name evidence="1" type="ORF">G2W53_038457</name>
</gene>
<organism evidence="1 2">
    <name type="scientific">Senna tora</name>
    <dbReference type="NCBI Taxonomy" id="362788"/>
    <lineage>
        <taxon>Eukaryota</taxon>
        <taxon>Viridiplantae</taxon>
        <taxon>Streptophyta</taxon>
        <taxon>Embryophyta</taxon>
        <taxon>Tracheophyta</taxon>
        <taxon>Spermatophyta</taxon>
        <taxon>Magnoliopsida</taxon>
        <taxon>eudicotyledons</taxon>
        <taxon>Gunneridae</taxon>
        <taxon>Pentapetalae</taxon>
        <taxon>rosids</taxon>
        <taxon>fabids</taxon>
        <taxon>Fabales</taxon>
        <taxon>Fabaceae</taxon>
        <taxon>Caesalpinioideae</taxon>
        <taxon>Cassia clade</taxon>
        <taxon>Senna</taxon>
    </lineage>
</organism>
<keyword evidence="2" id="KW-1185">Reference proteome</keyword>
<sequence>MSLVQIDWSSKHKSDNLDANYLTNSFTYYIQCNSIGSAATDCINNSKHGTVHSEESGPLHPEEDYDPIPLIFYSSEVTWDRSSVP</sequence>
<evidence type="ECO:0000313" key="1">
    <source>
        <dbReference type="EMBL" id="KAF7806296.1"/>
    </source>
</evidence>
<dbReference type="EMBL" id="JAAIUW010000012">
    <property type="protein sequence ID" value="KAF7806296.1"/>
    <property type="molecule type" value="Genomic_DNA"/>
</dbReference>
<reference evidence="1" key="1">
    <citation type="submission" date="2020-09" db="EMBL/GenBank/DDBJ databases">
        <title>Genome-Enabled Discovery of Anthraquinone Biosynthesis in Senna tora.</title>
        <authorList>
            <person name="Kang S.-H."/>
            <person name="Pandey R.P."/>
            <person name="Lee C.-M."/>
            <person name="Sim J.-S."/>
            <person name="Jeong J.-T."/>
            <person name="Choi B.-S."/>
            <person name="Jung M."/>
            <person name="Ginzburg D."/>
            <person name="Zhao K."/>
            <person name="Won S.Y."/>
            <person name="Oh T.-J."/>
            <person name="Yu Y."/>
            <person name="Kim N.-H."/>
            <person name="Lee O.R."/>
            <person name="Lee T.-H."/>
            <person name="Bashyal P."/>
            <person name="Kim T.-S."/>
            <person name="Lee W.-H."/>
            <person name="Kawkins C."/>
            <person name="Kim C.-K."/>
            <person name="Kim J.S."/>
            <person name="Ahn B.O."/>
            <person name="Rhee S.Y."/>
            <person name="Sohng J.K."/>
        </authorList>
    </citation>
    <scope>NUCLEOTIDE SEQUENCE</scope>
    <source>
        <tissue evidence="1">Leaf</tissue>
    </source>
</reference>
<dbReference type="Proteomes" id="UP000634136">
    <property type="component" value="Unassembled WGS sequence"/>
</dbReference>
<accession>A0A834SML0</accession>
<comment type="caution">
    <text evidence="1">The sequence shown here is derived from an EMBL/GenBank/DDBJ whole genome shotgun (WGS) entry which is preliminary data.</text>
</comment>
<dbReference type="AlphaFoldDB" id="A0A834SML0"/>